<proteinExistence type="predicted"/>
<dbReference type="EMBL" id="BOSE01000012">
    <property type="protein sequence ID" value="GIP19017.1"/>
    <property type="molecule type" value="Genomic_DNA"/>
</dbReference>
<accession>A0A919YTR1</accession>
<comment type="caution">
    <text evidence="1">The sequence shown here is derived from an EMBL/GenBank/DDBJ whole genome shotgun (WGS) entry which is preliminary data.</text>
</comment>
<dbReference type="PANTHER" id="PTHR14097:SF7">
    <property type="entry name" value="OXIDOREDUCTASE HTATIP2"/>
    <property type="match status" value="1"/>
</dbReference>
<dbReference type="PANTHER" id="PTHR14097">
    <property type="entry name" value="OXIDOREDUCTASE HTATIP2"/>
    <property type="match status" value="1"/>
</dbReference>
<dbReference type="Pfam" id="PF08732">
    <property type="entry name" value="HIM1"/>
    <property type="match status" value="1"/>
</dbReference>
<evidence type="ECO:0000313" key="2">
    <source>
        <dbReference type="Proteomes" id="UP000683139"/>
    </source>
</evidence>
<gene>
    <name evidence="1" type="ORF">J40TS1_46590</name>
</gene>
<dbReference type="RefSeq" id="WP_213519678.1">
    <property type="nucleotide sequence ID" value="NZ_BOSE01000012.1"/>
</dbReference>
<dbReference type="AlphaFoldDB" id="A0A919YTR1"/>
<dbReference type="InterPro" id="IPR036291">
    <property type="entry name" value="NAD(P)-bd_dom_sf"/>
</dbReference>
<organism evidence="1 2">
    <name type="scientific">Paenibacillus montaniterrae</name>
    <dbReference type="NCBI Taxonomy" id="429341"/>
    <lineage>
        <taxon>Bacteria</taxon>
        <taxon>Bacillati</taxon>
        <taxon>Bacillota</taxon>
        <taxon>Bacilli</taxon>
        <taxon>Bacillales</taxon>
        <taxon>Paenibacillaceae</taxon>
        <taxon>Paenibacillus</taxon>
    </lineage>
</organism>
<protein>
    <submittedName>
        <fullName evidence="1">Oxidoreductase</fullName>
    </submittedName>
</protein>
<sequence length="223" mass="25355">MKAVVVGATGLVGKELVRLLLNQKKYSKVIVIARRRLSIVHPRLEQQLISFDELNVCPAEWFEGADVFCTLGTTMKQAKSKEKFKLVDYHYVVELGKLVKKHHANKLLVVTAMGSSESSLFFYSKVKGMTERVLQELQLPQLIIVRPSLIIGNRHEFRFGESLAARLSSWLSFAFKGKMKKYKPNEAKDIALAMMKLALLCKEPLRIVSSSEIASWAKQRIYK</sequence>
<reference evidence="1" key="1">
    <citation type="submission" date="2021-03" db="EMBL/GenBank/DDBJ databases">
        <title>Antimicrobial resistance genes in bacteria isolated from Japanese honey, and their potential for conferring macrolide and lincosamide resistance in the American foulbrood pathogen Paenibacillus larvae.</title>
        <authorList>
            <person name="Okamoto M."/>
            <person name="Kumagai M."/>
            <person name="Kanamori H."/>
            <person name="Takamatsu D."/>
        </authorList>
    </citation>
    <scope>NUCLEOTIDE SEQUENCE</scope>
    <source>
        <strain evidence="1">J40TS1</strain>
    </source>
</reference>
<dbReference type="SUPFAM" id="SSF51735">
    <property type="entry name" value="NAD(P)-binding Rossmann-fold domains"/>
    <property type="match status" value="1"/>
</dbReference>
<dbReference type="Proteomes" id="UP000683139">
    <property type="component" value="Unassembled WGS sequence"/>
</dbReference>
<dbReference type="Gene3D" id="3.40.50.720">
    <property type="entry name" value="NAD(P)-binding Rossmann-like Domain"/>
    <property type="match status" value="1"/>
</dbReference>
<dbReference type="InterPro" id="IPR014843">
    <property type="entry name" value="Him1/Fmp52"/>
</dbReference>
<evidence type="ECO:0000313" key="1">
    <source>
        <dbReference type="EMBL" id="GIP19017.1"/>
    </source>
</evidence>
<name>A0A919YTR1_9BACL</name>
<keyword evidence="2" id="KW-1185">Reference proteome</keyword>